<proteinExistence type="inferred from homology"/>
<dbReference type="PANTHER" id="PTHR12357:SF127">
    <property type="entry name" value="YTH DOMAIN-CONTAINING FAMILY PROTEIN"/>
    <property type="match status" value="1"/>
</dbReference>
<evidence type="ECO:0000256" key="1">
    <source>
        <dbReference type="ARBA" id="ARBA00004496"/>
    </source>
</evidence>
<protein>
    <recommendedName>
        <fullName evidence="4">YTH domain-containing family protein</fullName>
    </recommendedName>
</protein>
<evidence type="ECO:0000256" key="5">
    <source>
        <dbReference type="SAM" id="MobiDB-lite"/>
    </source>
</evidence>
<evidence type="ECO:0000259" key="6">
    <source>
        <dbReference type="PROSITE" id="PS50882"/>
    </source>
</evidence>
<keyword evidence="10" id="KW-1185">Reference proteome</keyword>
<comment type="function">
    <text evidence="4">Specifically recognizes and binds N6-methyladenosine (m6A)-containing RNAs, and regulates mRNA stability. M6A is a modification present at internal sites of mRNAs and some non-coding RNAs and plays a role in mRNA stability and processing.</text>
</comment>
<organism evidence="7 9">
    <name type="scientific">Cannabis sativa</name>
    <name type="common">Hemp</name>
    <name type="synonym">Marijuana</name>
    <dbReference type="NCBI Taxonomy" id="3483"/>
    <lineage>
        <taxon>Eukaryota</taxon>
        <taxon>Viridiplantae</taxon>
        <taxon>Streptophyta</taxon>
        <taxon>Embryophyta</taxon>
        <taxon>Tracheophyta</taxon>
        <taxon>Spermatophyta</taxon>
        <taxon>Magnoliopsida</taxon>
        <taxon>eudicotyledons</taxon>
        <taxon>Gunneridae</taxon>
        <taxon>Pentapetalae</taxon>
        <taxon>rosids</taxon>
        <taxon>fabids</taxon>
        <taxon>Rosales</taxon>
        <taxon>Cannabaceae</taxon>
        <taxon>Cannabis</taxon>
    </lineage>
</organism>
<evidence type="ECO:0000313" key="7">
    <source>
        <dbReference type="EMBL" id="KAF4393486.1"/>
    </source>
</evidence>
<dbReference type="GO" id="GO:0005737">
    <property type="term" value="C:cytoplasm"/>
    <property type="evidence" value="ECO:0007669"/>
    <property type="project" value="UniProtKB-SubCell"/>
</dbReference>
<dbReference type="Pfam" id="PF04146">
    <property type="entry name" value="YTH"/>
    <property type="match status" value="1"/>
</dbReference>
<comment type="caution">
    <text evidence="7">The sequence shown here is derived from an EMBL/GenBank/DDBJ whole genome shotgun (WGS) entry which is preliminary data.</text>
</comment>
<dbReference type="PANTHER" id="PTHR12357">
    <property type="entry name" value="YTH YT521-B HOMOLOGY DOMAIN-CONTAINING"/>
    <property type="match status" value="1"/>
</dbReference>
<reference evidence="9 10" key="1">
    <citation type="journal article" date="2020" name="bioRxiv">
        <title>Sequence and annotation of 42 cannabis genomes reveals extensive copy number variation in cannabinoid synthesis and pathogen resistance genes.</title>
        <authorList>
            <person name="Mckernan K.J."/>
            <person name="Helbert Y."/>
            <person name="Kane L.T."/>
            <person name="Ebling H."/>
            <person name="Zhang L."/>
            <person name="Liu B."/>
            <person name="Eaton Z."/>
            <person name="Mclaughlin S."/>
            <person name="Kingan S."/>
            <person name="Baybayan P."/>
            <person name="Concepcion G."/>
            <person name="Jordan M."/>
            <person name="Riva A."/>
            <person name="Barbazuk W."/>
            <person name="Harkins T."/>
        </authorList>
    </citation>
    <scope>NUCLEOTIDE SEQUENCE [LARGE SCALE GENOMIC DNA]</scope>
    <source>
        <strain evidence="9 10">cv. Jamaican Lion 4</strain>
        <strain evidence="8">Father</strain>
        <strain evidence="7">Mother</strain>
        <tissue evidence="7">Leaf</tissue>
    </source>
</reference>
<evidence type="ECO:0000313" key="9">
    <source>
        <dbReference type="Proteomes" id="UP000525078"/>
    </source>
</evidence>
<dbReference type="Proteomes" id="UP000583929">
    <property type="component" value="Unassembled WGS sequence"/>
</dbReference>
<keyword evidence="3 4" id="KW-0694">RNA-binding</keyword>
<feature type="compositionally biased region" description="Basic and acidic residues" evidence="5">
    <location>
        <begin position="11"/>
        <end position="23"/>
    </location>
</feature>
<gene>
    <name evidence="7" type="ORF">F8388_023290</name>
    <name evidence="8" type="ORF">G4B88_028846</name>
</gene>
<evidence type="ECO:0000256" key="2">
    <source>
        <dbReference type="ARBA" id="ARBA00022490"/>
    </source>
</evidence>
<dbReference type="Gene3D" id="3.10.590.10">
    <property type="entry name" value="ph1033 like domains"/>
    <property type="match status" value="1"/>
</dbReference>
<feature type="region of interest" description="Disordered" evidence="5">
    <location>
        <begin position="1"/>
        <end position="23"/>
    </location>
</feature>
<dbReference type="GO" id="GO:0061157">
    <property type="term" value="P:mRNA destabilization"/>
    <property type="evidence" value="ECO:0007669"/>
    <property type="project" value="TreeGrafter"/>
</dbReference>
<dbReference type="CDD" id="cd21134">
    <property type="entry name" value="YTH"/>
    <property type="match status" value="1"/>
</dbReference>
<sequence length="567" mass="63160">MAAPQFPKVQKQGEKKEALRVDNSFRLEPNHYSTTNLEGSPSESSITASMMEENHAYNHSQAAYPSTTSYGYYYPGYNGSLGDFYNQGYYIAGNAMEQQYPVVQADSGSFVYMMPGLYPGYDPYTPYMPVSTITVDGQYVGQEVYPPSPMFQSPVPSPEYGTTHHGDPLQAPYLWSSSLVGDGTYENGYVGLLEIPAAKTDFSVPVVPRAQPPKSSKLAGSVNLSPDVLSGQTKKLKPLNKASSHTPSFQSDLPAQGYYTVAKFPVYGQGKSGLLYSNNSVNLKPNVKGWGGSEKLKARSKVNGVSHVTLLNDKNNDTVNAKSALRFGGNASQSLATDEVGNGVSITSSIRRDEYNIPEFSTKYDHAYFFVIKSYSEDDIHKSIKYNVWASTPNGNKRLNDAYQEAQERMTEKGSKCPVFLFFSVNASGQFCGVAEMTGPVDFNKSMDFWQQSKWSGYFPVKWHIIKDVPNAQLRHIILENNENKPVTNSRDTQEVKFHQGIEILNILKNYALNTSILDDFEFYENRQKIMQEKRVRQSVPNHDLQWDGIPKARIFSAVPPVNTPSV</sequence>
<dbReference type="GO" id="GO:0003729">
    <property type="term" value="F:mRNA binding"/>
    <property type="evidence" value="ECO:0007669"/>
    <property type="project" value="UniProtKB-UniRule"/>
</dbReference>
<evidence type="ECO:0000313" key="10">
    <source>
        <dbReference type="Proteomes" id="UP000583929"/>
    </source>
</evidence>
<name>A0A7J6HDR2_CANSA</name>
<evidence type="ECO:0000256" key="4">
    <source>
        <dbReference type="RuleBase" id="RU369095"/>
    </source>
</evidence>
<dbReference type="InterPro" id="IPR045168">
    <property type="entry name" value="YTH_prot"/>
</dbReference>
<dbReference type="GO" id="GO:1990247">
    <property type="term" value="F:N6-methyladenosine-containing RNA reader activity"/>
    <property type="evidence" value="ECO:0007669"/>
    <property type="project" value="UniProtKB-UniRule"/>
</dbReference>
<dbReference type="AlphaFoldDB" id="A0A7J6HDR2"/>
<evidence type="ECO:0000313" key="8">
    <source>
        <dbReference type="EMBL" id="KAF4396532.1"/>
    </source>
</evidence>
<dbReference type="InterPro" id="IPR007275">
    <property type="entry name" value="YTH_domain"/>
</dbReference>
<dbReference type="PROSITE" id="PS50882">
    <property type="entry name" value="YTH"/>
    <property type="match status" value="1"/>
</dbReference>
<dbReference type="EMBL" id="JAATIQ010000035">
    <property type="protein sequence ID" value="KAF4396532.1"/>
    <property type="molecule type" value="Genomic_DNA"/>
</dbReference>
<dbReference type="EMBL" id="JAATIP010000014">
    <property type="protein sequence ID" value="KAF4393486.1"/>
    <property type="molecule type" value="Genomic_DNA"/>
</dbReference>
<evidence type="ECO:0000256" key="3">
    <source>
        <dbReference type="ARBA" id="ARBA00022884"/>
    </source>
</evidence>
<keyword evidence="2" id="KW-0963">Cytoplasm</keyword>
<dbReference type="FunFam" id="3.10.590.10:FF:000001">
    <property type="entry name" value="YTH domain family 1, isoform CRA_a"/>
    <property type="match status" value="1"/>
</dbReference>
<accession>A0A7J6HDR2</accession>
<feature type="domain" description="YTH" evidence="6">
    <location>
        <begin position="367"/>
        <end position="508"/>
    </location>
</feature>
<comment type="subcellular location">
    <subcellularLocation>
        <location evidence="1">Cytoplasm</location>
    </subcellularLocation>
</comment>
<dbReference type="Proteomes" id="UP000525078">
    <property type="component" value="Unassembled WGS sequence"/>
</dbReference>
<comment type="similarity">
    <text evidence="4">Belongs to the YTHDF family.</text>
</comment>